<sequence length="135" mass="15637">MVLGRMKSFLGKMVKIDQGFQEAGVGRLLDVYDDYLVLLTEEDGVVYYNNDHIESVTENTKEFNIVFPEDIEYDKANNLLNLLENQKLKWIKINSEGPVKIEGVLYDVNNDIISLIYDEEIVYVSFNHLHNMSID</sequence>
<accession>A0A4R5VQW6</accession>
<gene>
    <name evidence="1" type="ORF">E2K98_14790</name>
</gene>
<organism evidence="1 2">
    <name type="scientific">Bacillus salipaludis</name>
    <dbReference type="NCBI Taxonomy" id="2547811"/>
    <lineage>
        <taxon>Bacteria</taxon>
        <taxon>Bacillati</taxon>
        <taxon>Bacillota</taxon>
        <taxon>Bacilli</taxon>
        <taxon>Bacillales</taxon>
        <taxon>Bacillaceae</taxon>
        <taxon>Bacillus</taxon>
    </lineage>
</organism>
<name>A0A4R5VQW6_9BACI</name>
<reference evidence="1 2" key="1">
    <citation type="submission" date="2019-03" db="EMBL/GenBank/DDBJ databases">
        <title>Bacillus niacini sp. nov. a Nicotinate-Metabolizing Mesophile Isolated from Soil.</title>
        <authorList>
            <person name="Zhang G."/>
        </authorList>
    </citation>
    <scope>NUCLEOTIDE SEQUENCE [LARGE SCALE GENOMIC DNA]</scope>
    <source>
        <strain evidence="1 2">WN066</strain>
    </source>
</reference>
<dbReference type="AlphaFoldDB" id="A0A4R5VQW6"/>
<dbReference type="EMBL" id="SMYO01000006">
    <property type="protein sequence ID" value="TDK60973.1"/>
    <property type="molecule type" value="Genomic_DNA"/>
</dbReference>
<comment type="caution">
    <text evidence="1">The sequence shown here is derived from an EMBL/GenBank/DDBJ whole genome shotgun (WGS) entry which is preliminary data.</text>
</comment>
<dbReference type="RefSeq" id="WP_165976276.1">
    <property type="nucleotide sequence ID" value="NZ_SMYO01000006.1"/>
</dbReference>
<evidence type="ECO:0000313" key="2">
    <source>
        <dbReference type="Proteomes" id="UP000295132"/>
    </source>
</evidence>
<evidence type="ECO:0000313" key="1">
    <source>
        <dbReference type="EMBL" id="TDK60973.1"/>
    </source>
</evidence>
<evidence type="ECO:0008006" key="3">
    <source>
        <dbReference type="Google" id="ProtNLM"/>
    </source>
</evidence>
<proteinExistence type="predicted"/>
<dbReference type="Proteomes" id="UP000295132">
    <property type="component" value="Unassembled WGS sequence"/>
</dbReference>
<protein>
    <recommendedName>
        <fullName evidence="3">Spore coat protein</fullName>
    </recommendedName>
</protein>